<reference evidence="4" key="4">
    <citation type="journal article" date="2015" name="G3 (Bethesda)">
        <title>Genome sequences of three phytopathogenic species of the Magnaporthaceae family of fungi.</title>
        <authorList>
            <person name="Okagaki L.H."/>
            <person name="Nunes C.C."/>
            <person name="Sailsbery J."/>
            <person name="Clay B."/>
            <person name="Brown D."/>
            <person name="John T."/>
            <person name="Oh Y."/>
            <person name="Young N."/>
            <person name="Fitzgerald M."/>
            <person name="Haas B.J."/>
            <person name="Zeng Q."/>
            <person name="Young S."/>
            <person name="Adiconis X."/>
            <person name="Fan L."/>
            <person name="Levin J.Z."/>
            <person name="Mitchell T.K."/>
            <person name="Okubara P.A."/>
            <person name="Farman M.L."/>
            <person name="Kohn L.M."/>
            <person name="Birren B."/>
            <person name="Ma L.-J."/>
            <person name="Dean R.A."/>
        </authorList>
    </citation>
    <scope>NUCLEOTIDE SEQUENCE</scope>
    <source>
        <strain evidence="4">R3-111a-1</strain>
    </source>
</reference>
<keyword evidence="1" id="KW-0732">Signal</keyword>
<evidence type="ECO:0000313" key="4">
    <source>
        <dbReference type="EnsemblFungi" id="EJT77213"/>
    </source>
</evidence>
<gene>
    <name evidence="4" type="primary">20347583</name>
    <name evidence="3" type="ORF">GGTG_07125</name>
</gene>
<dbReference type="Proteomes" id="UP000006039">
    <property type="component" value="Unassembled WGS sequence"/>
</dbReference>
<reference evidence="5" key="1">
    <citation type="submission" date="2010-07" db="EMBL/GenBank/DDBJ databases">
        <title>The genome sequence of Gaeumannomyces graminis var. tritici strain R3-111a-1.</title>
        <authorList>
            <consortium name="The Broad Institute Genome Sequencing Platform"/>
            <person name="Ma L.-J."/>
            <person name="Dead R."/>
            <person name="Young S."/>
            <person name="Zeng Q."/>
            <person name="Koehrsen M."/>
            <person name="Alvarado L."/>
            <person name="Berlin A."/>
            <person name="Chapman S.B."/>
            <person name="Chen Z."/>
            <person name="Freedman E."/>
            <person name="Gellesch M."/>
            <person name="Goldberg J."/>
            <person name="Griggs A."/>
            <person name="Gujja S."/>
            <person name="Heilman E.R."/>
            <person name="Heiman D."/>
            <person name="Hepburn T."/>
            <person name="Howarth C."/>
            <person name="Jen D."/>
            <person name="Larson L."/>
            <person name="Mehta T."/>
            <person name="Neiman D."/>
            <person name="Pearson M."/>
            <person name="Roberts A."/>
            <person name="Saif S."/>
            <person name="Shea T."/>
            <person name="Shenoy N."/>
            <person name="Sisk P."/>
            <person name="Stolte C."/>
            <person name="Sykes S."/>
            <person name="Walk T."/>
            <person name="White J."/>
            <person name="Yandava C."/>
            <person name="Haas B."/>
            <person name="Nusbaum C."/>
            <person name="Birren B."/>
        </authorList>
    </citation>
    <scope>NUCLEOTIDE SEQUENCE [LARGE SCALE GENOMIC DNA]</scope>
    <source>
        <strain evidence="5">R3-111a-1</strain>
    </source>
</reference>
<evidence type="ECO:0000259" key="2">
    <source>
        <dbReference type="Pfam" id="PF25484"/>
    </source>
</evidence>
<dbReference type="AlphaFoldDB" id="J3P0T0"/>
<feature type="chain" id="PRO_5015094740" description="DUF7907 domain-containing protein" evidence="1">
    <location>
        <begin position="22"/>
        <end position="235"/>
    </location>
</feature>
<dbReference type="GeneID" id="20347583"/>
<dbReference type="EnsemblFungi" id="EJT77213">
    <property type="protein sequence ID" value="EJT77213"/>
    <property type="gene ID" value="GGTG_07125"/>
</dbReference>
<evidence type="ECO:0000313" key="5">
    <source>
        <dbReference type="Proteomes" id="UP000006039"/>
    </source>
</evidence>
<keyword evidence="5" id="KW-1185">Reference proteome</keyword>
<reference evidence="3" key="2">
    <citation type="submission" date="2010-07" db="EMBL/GenBank/DDBJ databases">
        <authorList>
            <consortium name="The Broad Institute Genome Sequencing Platform"/>
            <consortium name="Broad Institute Genome Sequencing Center for Infectious Disease"/>
            <person name="Ma L.-J."/>
            <person name="Dead R."/>
            <person name="Young S."/>
            <person name="Zeng Q."/>
            <person name="Koehrsen M."/>
            <person name="Alvarado L."/>
            <person name="Berlin A."/>
            <person name="Chapman S.B."/>
            <person name="Chen Z."/>
            <person name="Freedman E."/>
            <person name="Gellesch M."/>
            <person name="Goldberg J."/>
            <person name="Griggs A."/>
            <person name="Gujja S."/>
            <person name="Heilman E.R."/>
            <person name="Heiman D."/>
            <person name="Hepburn T."/>
            <person name="Howarth C."/>
            <person name="Jen D."/>
            <person name="Larson L."/>
            <person name="Mehta T."/>
            <person name="Neiman D."/>
            <person name="Pearson M."/>
            <person name="Roberts A."/>
            <person name="Saif S."/>
            <person name="Shea T."/>
            <person name="Shenoy N."/>
            <person name="Sisk P."/>
            <person name="Stolte C."/>
            <person name="Sykes S."/>
            <person name="Walk T."/>
            <person name="White J."/>
            <person name="Yandava C."/>
            <person name="Haas B."/>
            <person name="Nusbaum C."/>
            <person name="Birren B."/>
        </authorList>
    </citation>
    <scope>NUCLEOTIDE SEQUENCE</scope>
    <source>
        <strain evidence="3">R3-111a-1</strain>
    </source>
</reference>
<dbReference type="eggNOG" id="ENOG502TDFJ">
    <property type="taxonomic scope" value="Eukaryota"/>
</dbReference>
<reference evidence="3" key="3">
    <citation type="submission" date="2010-09" db="EMBL/GenBank/DDBJ databases">
        <title>Annotation of Gaeumannomyces graminis var. tritici R3-111a-1.</title>
        <authorList>
            <consortium name="The Broad Institute Genome Sequencing Platform"/>
            <person name="Ma L.-J."/>
            <person name="Dead R."/>
            <person name="Young S.K."/>
            <person name="Zeng Q."/>
            <person name="Gargeya S."/>
            <person name="Fitzgerald M."/>
            <person name="Haas B."/>
            <person name="Abouelleil A."/>
            <person name="Alvarado L."/>
            <person name="Arachchi H.M."/>
            <person name="Berlin A."/>
            <person name="Brown A."/>
            <person name="Chapman S.B."/>
            <person name="Chen Z."/>
            <person name="Dunbar C."/>
            <person name="Freedman E."/>
            <person name="Gearin G."/>
            <person name="Gellesch M."/>
            <person name="Goldberg J."/>
            <person name="Griggs A."/>
            <person name="Gujja S."/>
            <person name="Heiman D."/>
            <person name="Howarth C."/>
            <person name="Larson L."/>
            <person name="Lui A."/>
            <person name="MacDonald P.J.P."/>
            <person name="Mehta T."/>
            <person name="Montmayeur A."/>
            <person name="Murphy C."/>
            <person name="Neiman D."/>
            <person name="Pearson M."/>
            <person name="Priest M."/>
            <person name="Roberts A."/>
            <person name="Saif S."/>
            <person name="Shea T."/>
            <person name="Shenoy N."/>
            <person name="Sisk P."/>
            <person name="Stolte C."/>
            <person name="Sykes S."/>
            <person name="Yandava C."/>
            <person name="Wortman J."/>
            <person name="Nusbaum C."/>
            <person name="Birren B."/>
        </authorList>
    </citation>
    <scope>NUCLEOTIDE SEQUENCE</scope>
    <source>
        <strain evidence="3">R3-111a-1</strain>
    </source>
</reference>
<dbReference type="Pfam" id="PF25484">
    <property type="entry name" value="DUF7907"/>
    <property type="match status" value="1"/>
</dbReference>
<sequence>MLFASTTLALALGLGLGLTAASPIAVARAGGPAIIDGKAFQLAARGELRPLDPDNAANNAWVLSMQRISQGVYASVVVPRRAKTENPTFYFNRTEADGRQMLNIDIPGVYPLVATVAGRDQATDGDHPGEHVVSFAPAGSGGTPGMYWFYRSPESIPLLGGGPARVGSWAVCRRPLPLPSGPKDFLQPRYVYEDEAVPSDCAPVDWVVLCADLVPLKPGDNWNHDSVGDVKCVAQ</sequence>
<proteinExistence type="predicted"/>
<dbReference type="VEuPathDB" id="FungiDB:GGTG_07125"/>
<dbReference type="EMBL" id="GL385397">
    <property type="protein sequence ID" value="EJT77213.1"/>
    <property type="molecule type" value="Genomic_DNA"/>
</dbReference>
<feature type="signal peptide" evidence="1">
    <location>
        <begin position="1"/>
        <end position="21"/>
    </location>
</feature>
<feature type="domain" description="DUF7907" evidence="2">
    <location>
        <begin position="40"/>
        <end position="208"/>
    </location>
</feature>
<organism evidence="3">
    <name type="scientific">Gaeumannomyces tritici (strain R3-111a-1)</name>
    <name type="common">Wheat and barley take-all root rot fungus</name>
    <name type="synonym">Gaeumannomyces graminis var. tritici</name>
    <dbReference type="NCBI Taxonomy" id="644352"/>
    <lineage>
        <taxon>Eukaryota</taxon>
        <taxon>Fungi</taxon>
        <taxon>Dikarya</taxon>
        <taxon>Ascomycota</taxon>
        <taxon>Pezizomycotina</taxon>
        <taxon>Sordariomycetes</taxon>
        <taxon>Sordariomycetidae</taxon>
        <taxon>Magnaporthales</taxon>
        <taxon>Magnaporthaceae</taxon>
        <taxon>Gaeumannomyces</taxon>
    </lineage>
</organism>
<dbReference type="STRING" id="644352.J3P0T0"/>
<protein>
    <recommendedName>
        <fullName evidence="2">DUF7907 domain-containing protein</fullName>
    </recommendedName>
</protein>
<dbReference type="HOGENOM" id="CLU_1235243_0_0_1"/>
<reference evidence="4" key="5">
    <citation type="submission" date="2018-04" db="UniProtKB">
        <authorList>
            <consortium name="EnsemblFungi"/>
        </authorList>
    </citation>
    <scope>IDENTIFICATION</scope>
    <source>
        <strain evidence="4">R3-111a-1</strain>
    </source>
</reference>
<evidence type="ECO:0000313" key="3">
    <source>
        <dbReference type="EMBL" id="EJT77213.1"/>
    </source>
</evidence>
<dbReference type="OrthoDB" id="3518533at2759"/>
<name>J3P0T0_GAET3</name>
<evidence type="ECO:0000256" key="1">
    <source>
        <dbReference type="SAM" id="SignalP"/>
    </source>
</evidence>
<dbReference type="RefSeq" id="XP_009223213.1">
    <property type="nucleotide sequence ID" value="XM_009224949.1"/>
</dbReference>
<accession>J3P0T0</accession>
<dbReference type="InterPro" id="IPR057229">
    <property type="entry name" value="DUF7907"/>
</dbReference>